<dbReference type="SUPFAM" id="SSF52540">
    <property type="entry name" value="P-loop containing nucleoside triphosphate hydrolases"/>
    <property type="match status" value="1"/>
</dbReference>
<dbReference type="AlphaFoldDB" id="A0A269Z3I5"/>
<proteinExistence type="predicted"/>
<sequence>MEAHMRIVITNTKGGVGKTTTALFLAEAIRRSARTVEVWDADPQGSAIAWSDYAEADGTPLSFPVIGIHPRKVTQPAAGERWIIVDTAPGDPTTINAAISRADLVIIPTGPGGADVDRAVETMNGMPADVPALLLLNSYSKSERESWETWRSIQSSGMAAFDTRVPRRAAIQRSYGKPIDELHGFDHLLDEIVAVRNHITQEV</sequence>
<protein>
    <recommendedName>
        <fullName evidence="1">CobQ/CobB/MinD/ParA nucleotide binding domain-containing protein</fullName>
    </recommendedName>
</protein>
<dbReference type="Proteomes" id="UP000216867">
    <property type="component" value="Unassembled WGS sequence"/>
</dbReference>
<dbReference type="Gene3D" id="3.40.50.300">
    <property type="entry name" value="P-loop containing nucleotide triphosphate hydrolases"/>
    <property type="match status" value="1"/>
</dbReference>
<feature type="domain" description="CobQ/CobB/MinD/ParA nucleotide binding" evidence="1">
    <location>
        <begin position="7"/>
        <end position="174"/>
    </location>
</feature>
<dbReference type="PANTHER" id="PTHR13696:SF96">
    <property type="entry name" value="COBQ_COBB_MIND_PARA NUCLEOTIDE BINDING DOMAIN-CONTAINING PROTEIN"/>
    <property type="match status" value="1"/>
</dbReference>
<dbReference type="EMBL" id="NCWY01000043">
    <property type="protein sequence ID" value="PAK92348.1"/>
    <property type="molecule type" value="Genomic_DNA"/>
</dbReference>
<dbReference type="InterPro" id="IPR002586">
    <property type="entry name" value="CobQ/CobB/MinD/ParA_Nub-bd_dom"/>
</dbReference>
<comment type="caution">
    <text evidence="2">The sequence shown here is derived from an EMBL/GenBank/DDBJ whole genome shotgun (WGS) entry which is preliminary data.</text>
</comment>
<dbReference type="Pfam" id="PF01656">
    <property type="entry name" value="CbiA"/>
    <property type="match status" value="1"/>
</dbReference>
<organism evidence="2 3">
    <name type="scientific">Brevibacterium casei</name>
    <dbReference type="NCBI Taxonomy" id="33889"/>
    <lineage>
        <taxon>Bacteria</taxon>
        <taxon>Bacillati</taxon>
        <taxon>Actinomycetota</taxon>
        <taxon>Actinomycetes</taxon>
        <taxon>Micrococcales</taxon>
        <taxon>Brevibacteriaceae</taxon>
        <taxon>Brevibacterium</taxon>
    </lineage>
</organism>
<evidence type="ECO:0000313" key="3">
    <source>
        <dbReference type="Proteomes" id="UP000216867"/>
    </source>
</evidence>
<dbReference type="InterPro" id="IPR027417">
    <property type="entry name" value="P-loop_NTPase"/>
</dbReference>
<dbReference type="PIRSF" id="PIRSF009320">
    <property type="entry name" value="Nuc_binding_HP_1000"/>
    <property type="match status" value="1"/>
</dbReference>
<reference evidence="2 3" key="1">
    <citation type="submission" date="2017-04" db="EMBL/GenBank/DDBJ databases">
        <title>Kefir bacterial isolates.</title>
        <authorList>
            <person name="Kim Y."/>
            <person name="Blasche S."/>
            <person name="Patil K.R."/>
        </authorList>
    </citation>
    <scope>NUCLEOTIDE SEQUENCE [LARGE SCALE GENOMIC DNA]</scope>
    <source>
        <strain evidence="2 3">OG2</strain>
    </source>
</reference>
<dbReference type="InterPro" id="IPR050678">
    <property type="entry name" value="DNA_Partitioning_ATPase"/>
</dbReference>
<dbReference type="CDD" id="cd02042">
    <property type="entry name" value="ParAB_family"/>
    <property type="match status" value="1"/>
</dbReference>
<accession>A0A269Z3I5</accession>
<evidence type="ECO:0000259" key="1">
    <source>
        <dbReference type="Pfam" id="PF01656"/>
    </source>
</evidence>
<dbReference type="PANTHER" id="PTHR13696">
    <property type="entry name" value="P-LOOP CONTAINING NUCLEOSIDE TRIPHOSPHATE HYDROLASE"/>
    <property type="match status" value="1"/>
</dbReference>
<gene>
    <name evidence="2" type="ORF">B8X04_17175</name>
</gene>
<evidence type="ECO:0000313" key="2">
    <source>
        <dbReference type="EMBL" id="PAK92348.1"/>
    </source>
</evidence>
<name>A0A269Z3I5_9MICO</name>